<name>A0A1I0Z180_9BACI</name>
<evidence type="ECO:0000256" key="4">
    <source>
        <dbReference type="ARBA" id="ARBA00044936"/>
    </source>
</evidence>
<dbReference type="HAMAP" id="MF_01197">
    <property type="entry name" value="SepF"/>
    <property type="match status" value="1"/>
</dbReference>
<dbReference type="PANTHER" id="PTHR35798:SF1">
    <property type="entry name" value="CELL DIVISION PROTEIN SEPF"/>
    <property type="match status" value="1"/>
</dbReference>
<dbReference type="STRING" id="237679.SAMN04488072_10973"/>
<keyword evidence="5" id="KW-0963">Cytoplasm</keyword>
<proteinExistence type="inferred from homology"/>
<evidence type="ECO:0000313" key="6">
    <source>
        <dbReference type="EMBL" id="SFB19152.1"/>
    </source>
</evidence>
<organism evidence="6 7">
    <name type="scientific">Lentibacillus halodurans</name>
    <dbReference type="NCBI Taxonomy" id="237679"/>
    <lineage>
        <taxon>Bacteria</taxon>
        <taxon>Bacillati</taxon>
        <taxon>Bacillota</taxon>
        <taxon>Bacilli</taxon>
        <taxon>Bacillales</taxon>
        <taxon>Bacillaceae</taxon>
        <taxon>Lentibacillus</taxon>
    </lineage>
</organism>
<dbReference type="InterPro" id="IPR038594">
    <property type="entry name" value="SepF-like_sf"/>
</dbReference>
<reference evidence="6 7" key="1">
    <citation type="submission" date="2016-10" db="EMBL/GenBank/DDBJ databases">
        <authorList>
            <person name="de Groot N.N."/>
        </authorList>
    </citation>
    <scope>NUCLEOTIDE SEQUENCE [LARGE SCALE GENOMIC DNA]</scope>
    <source>
        <strain evidence="6 7">CGMCC 1.3702</strain>
    </source>
</reference>
<dbReference type="Proteomes" id="UP000198642">
    <property type="component" value="Unassembled WGS sequence"/>
</dbReference>
<accession>A0A1I0Z180</accession>
<evidence type="ECO:0000256" key="3">
    <source>
        <dbReference type="ARBA" id="ARBA00023306"/>
    </source>
</evidence>
<keyword evidence="7" id="KW-1185">Reference proteome</keyword>
<dbReference type="InterPro" id="IPR007561">
    <property type="entry name" value="Cell_div_SepF/SepF-rel"/>
</dbReference>
<dbReference type="EMBL" id="FOJW01000009">
    <property type="protein sequence ID" value="SFB19152.1"/>
    <property type="molecule type" value="Genomic_DNA"/>
</dbReference>
<evidence type="ECO:0000256" key="1">
    <source>
        <dbReference type="ARBA" id="ARBA00022618"/>
    </source>
</evidence>
<comment type="function">
    <text evidence="4 5">Cell division protein that is part of the divisome complex and is recruited early to the Z-ring. Probably stimulates Z-ring formation, perhaps through the cross-linking of FtsZ protofilaments. Its function overlaps with FtsA.</text>
</comment>
<comment type="subunit">
    <text evidence="5">Homodimer. Interacts with FtsZ.</text>
</comment>
<dbReference type="Pfam" id="PF04472">
    <property type="entry name" value="SepF"/>
    <property type="match status" value="1"/>
</dbReference>
<gene>
    <name evidence="5" type="primary">sepF</name>
    <name evidence="6" type="ORF">SAMN04488072_10973</name>
</gene>
<protein>
    <recommendedName>
        <fullName evidence="5">Cell division protein SepF</fullName>
    </recommendedName>
</protein>
<dbReference type="GO" id="GO:0005737">
    <property type="term" value="C:cytoplasm"/>
    <property type="evidence" value="ECO:0007669"/>
    <property type="project" value="UniProtKB-SubCell"/>
</dbReference>
<evidence type="ECO:0000256" key="2">
    <source>
        <dbReference type="ARBA" id="ARBA00023210"/>
    </source>
</evidence>
<comment type="subcellular location">
    <subcellularLocation>
        <location evidence="5">Cytoplasm</location>
    </subcellularLocation>
    <text evidence="5">Localizes to the division site, in a FtsZ-dependent manner.</text>
</comment>
<dbReference type="AlphaFoldDB" id="A0A1I0Z180"/>
<dbReference type="Gene3D" id="3.30.110.150">
    <property type="entry name" value="SepF-like protein"/>
    <property type="match status" value="1"/>
</dbReference>
<dbReference type="PANTHER" id="PTHR35798">
    <property type="entry name" value="CELL DIVISION PROTEIN SEPF"/>
    <property type="match status" value="1"/>
</dbReference>
<dbReference type="GO" id="GO:0043093">
    <property type="term" value="P:FtsZ-dependent cytokinesis"/>
    <property type="evidence" value="ECO:0007669"/>
    <property type="project" value="UniProtKB-UniRule"/>
</dbReference>
<keyword evidence="2 5" id="KW-0717">Septation</keyword>
<dbReference type="GO" id="GO:0000917">
    <property type="term" value="P:division septum assembly"/>
    <property type="evidence" value="ECO:0007669"/>
    <property type="project" value="UniProtKB-KW"/>
</dbReference>
<dbReference type="InterPro" id="IPR023052">
    <property type="entry name" value="Cell_div_SepF"/>
</dbReference>
<sequence length="132" mass="14820">MEDDYEYVEQQEEVNSYESAGTQRSKNGNVVNLTTMQGPTSKVVLHEPRNYSEAQEIADNVVNKRAIVINMQRVDHEQAKRIVDFLSGTVYAINGDIQKLGAETFLCTPDNVDVSGSITESIVEEDEYSKGW</sequence>
<keyword evidence="3 5" id="KW-0131">Cell cycle</keyword>
<evidence type="ECO:0000313" key="7">
    <source>
        <dbReference type="Proteomes" id="UP000198642"/>
    </source>
</evidence>
<evidence type="ECO:0000256" key="5">
    <source>
        <dbReference type="HAMAP-Rule" id="MF_01197"/>
    </source>
</evidence>
<comment type="similarity">
    <text evidence="5">Belongs to the SepF family.</text>
</comment>
<keyword evidence="1 5" id="KW-0132">Cell division</keyword>